<sequence>MDQRSKPRKRTQDAVHRISNNQPPLVSKHPAIGMISEFCLRILKECSKSDQKSKLSELIKQDVQSLPQQLMIISKGFPIYAKVNPVGCEKMLPELFKTVFSILEVDNSEILIACTNCLSELIINGISDTIIQQKLEQMSESNKELLCLDIIIKTVEDGFKFRYQVAWFYVLEISKSLFQRLHRSSETLLINLVKIVDDIRMNPSFKLKEEADQTLGIAIANMAWLLPLLKDHISNTKLEYFFQELIPLADRLGKKSLEYQDQNMMIGAKVYDTLMHQVWALLPGFCNLPIDLSQTFTKVTAELFSNVMYQKPEFRSIIVHALKNLVEKNITILNSEEDDEELFKKYNINKMIAKHNIDHMKKYSANYLAVFFNIFSQTLPAHRVYLLNVIKVYLDISPAKEISITFGKVMNLLKQSLSDQLQSTETNTNNQNSPPPMSYTMLDLLIAMTPHLDVNSIKQLYEVIITLLSSENSTLQKKAYKELNKIVECENGKIVILQNIEDLQDQLLNTIMASNSASKKDRLLMLSNTIKLLPNSDLHMIPEVLSEVILCTKEVNEKARINAYELLIVMGNKMKEGGNINMNKISDANPESPNMIASINEFIFGMVVAGLAASTPHMISATIASLSRLIFEFKDDLDKQNLHELIDTMDNFVNSKNREIVKAVLGFVKVIVVSLDVDFLNLHLSQIIPGILIWSNEHKNHFKSKVRHIFERLLRRFEYEMIEKHVSESDKKFLEDEDTPIDFLDKGIMSKVIGTNPITKNKSKRDILSSFKESRDGRLMIKESDEESLKDFNDSEDVIMQEAENNHLEAQRSSDGFTRDGIESIDAITSRRKKNKPKRKNDVVIIGKEYKAKKAGGDIKKKGKPDPYEYIPLTSVYKKKGQRGTKFVITRNVKKSTKKFK</sequence>
<dbReference type="SUPFAM" id="SSF48371">
    <property type="entry name" value="ARM repeat"/>
    <property type="match status" value="1"/>
</dbReference>
<evidence type="ECO:0000313" key="3">
    <source>
        <dbReference type="EMBL" id="CAG8488678.1"/>
    </source>
</evidence>
<feature type="domain" description="RRP12 HEAT" evidence="2">
    <location>
        <begin position="223"/>
        <end position="378"/>
    </location>
</feature>
<dbReference type="PANTHER" id="PTHR48287:SF1">
    <property type="entry name" value="ARM REPEAT SUPERFAMILY PROTEIN"/>
    <property type="match status" value="1"/>
</dbReference>
<keyword evidence="4" id="KW-1185">Reference proteome</keyword>
<dbReference type="Proteomes" id="UP000789706">
    <property type="component" value="Unassembled WGS sequence"/>
</dbReference>
<evidence type="ECO:0000313" key="4">
    <source>
        <dbReference type="Proteomes" id="UP000789706"/>
    </source>
</evidence>
<dbReference type="InterPro" id="IPR016024">
    <property type="entry name" value="ARM-type_fold"/>
</dbReference>
<dbReference type="OrthoDB" id="2192888at2759"/>
<dbReference type="Pfam" id="PF08161">
    <property type="entry name" value="RRP12_HEAT"/>
    <property type="match status" value="2"/>
</dbReference>
<gene>
    <name evidence="3" type="ORF">DEBURN_LOCUS4054</name>
</gene>
<organism evidence="3 4">
    <name type="scientific">Diversispora eburnea</name>
    <dbReference type="NCBI Taxonomy" id="1213867"/>
    <lineage>
        <taxon>Eukaryota</taxon>
        <taxon>Fungi</taxon>
        <taxon>Fungi incertae sedis</taxon>
        <taxon>Mucoromycota</taxon>
        <taxon>Glomeromycotina</taxon>
        <taxon>Glomeromycetes</taxon>
        <taxon>Diversisporales</taxon>
        <taxon>Diversisporaceae</taxon>
        <taxon>Diversispora</taxon>
    </lineage>
</organism>
<name>A0A9N8WG21_9GLOM</name>
<dbReference type="GO" id="GO:0005634">
    <property type="term" value="C:nucleus"/>
    <property type="evidence" value="ECO:0007669"/>
    <property type="project" value="UniProtKB-SubCell"/>
</dbReference>
<proteinExistence type="inferred from homology"/>
<comment type="caution">
    <text evidence="3">The sequence shown here is derived from an EMBL/GenBank/DDBJ whole genome shotgun (WGS) entry which is preliminary data.</text>
</comment>
<reference evidence="3" key="1">
    <citation type="submission" date="2021-06" db="EMBL/GenBank/DDBJ databases">
        <authorList>
            <person name="Kallberg Y."/>
            <person name="Tangrot J."/>
            <person name="Rosling A."/>
        </authorList>
    </citation>
    <scope>NUCLEOTIDE SEQUENCE</scope>
    <source>
        <strain evidence="3">AZ414A</strain>
    </source>
</reference>
<dbReference type="InterPro" id="IPR052087">
    <property type="entry name" value="RRP12"/>
</dbReference>
<dbReference type="EMBL" id="CAJVPK010000285">
    <property type="protein sequence ID" value="CAG8488678.1"/>
    <property type="molecule type" value="Genomic_DNA"/>
</dbReference>
<comment type="similarity">
    <text evidence="1">Belongs to the RRP12 family.</text>
</comment>
<dbReference type="Gene3D" id="1.25.10.10">
    <property type="entry name" value="Leucine-rich Repeat Variant"/>
    <property type="match status" value="1"/>
</dbReference>
<evidence type="ECO:0000256" key="1">
    <source>
        <dbReference type="ARBA" id="ARBA00007690"/>
    </source>
</evidence>
<feature type="domain" description="RRP12 HEAT" evidence="2">
    <location>
        <begin position="106"/>
        <end position="222"/>
    </location>
</feature>
<evidence type="ECO:0000259" key="2">
    <source>
        <dbReference type="Pfam" id="PF08161"/>
    </source>
</evidence>
<dbReference type="PANTHER" id="PTHR48287">
    <property type="entry name" value="ARM REPEAT SUPERFAMILY PROTEIN"/>
    <property type="match status" value="1"/>
</dbReference>
<protein>
    <submittedName>
        <fullName evidence="3">9315_t:CDS:1</fullName>
    </submittedName>
</protein>
<dbReference type="AlphaFoldDB" id="A0A9N8WG21"/>
<dbReference type="InterPro" id="IPR011989">
    <property type="entry name" value="ARM-like"/>
</dbReference>
<accession>A0A9N8WG21</accession>
<dbReference type="InterPro" id="IPR012978">
    <property type="entry name" value="HEAT_RRP12"/>
</dbReference>